<accession>A0A2S7AEV5</accession>
<dbReference type="AlphaFoldDB" id="A0A2S7AEV5"/>
<name>A0A2S7AEV5_9XANT</name>
<reference evidence="1 2" key="1">
    <citation type="submission" date="2016-08" db="EMBL/GenBank/DDBJ databases">
        <title>Evolution of the type three secretion system and type three effector repertoires in Xanthomonas.</title>
        <authorList>
            <person name="Merda D."/>
            <person name="Briand M."/>
            <person name="Bosis E."/>
            <person name="Rousseau C."/>
            <person name="Portier P."/>
            <person name="Jacques M.-A."/>
            <person name="Fischer-Le Saux M."/>
        </authorList>
    </citation>
    <scope>NUCLEOTIDE SEQUENCE [LARGE SCALE GENOMIC DNA]</scope>
    <source>
        <strain evidence="1 2">CFBP 7645</strain>
    </source>
</reference>
<proteinExistence type="predicted"/>
<evidence type="ECO:0000313" key="2">
    <source>
        <dbReference type="Proteomes" id="UP000239204"/>
    </source>
</evidence>
<sequence length="59" mass="6749">MGLYSYFRRRARASRTTAAMVLEESPLSQGARRGRGVWELMKQGPRFATRTVEAKRECA</sequence>
<dbReference type="EMBL" id="MIGY01000002">
    <property type="protein sequence ID" value="PPU08249.1"/>
    <property type="molecule type" value="Genomic_DNA"/>
</dbReference>
<gene>
    <name evidence="1" type="ORF">XarjCFBP7645_12060</name>
</gene>
<evidence type="ECO:0000313" key="1">
    <source>
        <dbReference type="EMBL" id="PPU08249.1"/>
    </source>
</evidence>
<protein>
    <submittedName>
        <fullName evidence="1">Uncharacterized protein</fullName>
    </submittedName>
</protein>
<dbReference type="Proteomes" id="UP000239204">
    <property type="component" value="Unassembled WGS sequence"/>
</dbReference>
<organism evidence="1 2">
    <name type="scientific">Xanthomonas arboricola</name>
    <dbReference type="NCBI Taxonomy" id="56448"/>
    <lineage>
        <taxon>Bacteria</taxon>
        <taxon>Pseudomonadati</taxon>
        <taxon>Pseudomonadota</taxon>
        <taxon>Gammaproteobacteria</taxon>
        <taxon>Lysobacterales</taxon>
        <taxon>Lysobacteraceae</taxon>
        <taxon>Xanthomonas</taxon>
    </lineage>
</organism>
<comment type="caution">
    <text evidence="1">The sequence shown here is derived from an EMBL/GenBank/DDBJ whole genome shotgun (WGS) entry which is preliminary data.</text>
</comment>